<accession>A0A0B1THM0</accession>
<reference evidence="1 2" key="1">
    <citation type="submission" date="2014-03" db="EMBL/GenBank/DDBJ databases">
        <title>Draft genome of the hookworm Oesophagostomum dentatum.</title>
        <authorList>
            <person name="Mitreva M."/>
        </authorList>
    </citation>
    <scope>NUCLEOTIDE SEQUENCE [LARGE SCALE GENOMIC DNA]</scope>
    <source>
        <strain evidence="1 2">OD-Hann</strain>
    </source>
</reference>
<keyword evidence="2" id="KW-1185">Reference proteome</keyword>
<proteinExistence type="predicted"/>
<sequence length="149" mass="16967">MKTTKSGNREETDVATVDRIYDTYAHAPRAAGYLNDDSYYETSMEEAIRFHMPAELCSFFSSLICFCLWERHKRDVSEDFINGGFRTGLAETLAFHEIAERAALHSVKLNEVLNVNYPPVADSVNKRSMLRYIEIGCIDYKNQPSGVNV</sequence>
<dbReference type="OrthoDB" id="5875459at2759"/>
<dbReference type="EMBL" id="KN550008">
    <property type="protein sequence ID" value="KHJ95317.1"/>
    <property type="molecule type" value="Genomic_DNA"/>
</dbReference>
<organism evidence="1 2">
    <name type="scientific">Oesophagostomum dentatum</name>
    <name type="common">Nodular worm</name>
    <dbReference type="NCBI Taxonomy" id="61180"/>
    <lineage>
        <taxon>Eukaryota</taxon>
        <taxon>Metazoa</taxon>
        <taxon>Ecdysozoa</taxon>
        <taxon>Nematoda</taxon>
        <taxon>Chromadorea</taxon>
        <taxon>Rhabditida</taxon>
        <taxon>Rhabditina</taxon>
        <taxon>Rhabditomorpha</taxon>
        <taxon>Strongyloidea</taxon>
        <taxon>Strongylidae</taxon>
        <taxon>Oesophagostomum</taxon>
    </lineage>
</organism>
<evidence type="ECO:0000313" key="1">
    <source>
        <dbReference type="EMBL" id="KHJ95317.1"/>
    </source>
</evidence>
<protein>
    <submittedName>
        <fullName evidence="1">Uncharacterized protein</fullName>
    </submittedName>
</protein>
<dbReference type="Proteomes" id="UP000053660">
    <property type="component" value="Unassembled WGS sequence"/>
</dbReference>
<evidence type="ECO:0000313" key="2">
    <source>
        <dbReference type="Proteomes" id="UP000053660"/>
    </source>
</evidence>
<name>A0A0B1THM0_OESDE</name>
<gene>
    <name evidence="1" type="ORF">OESDEN_04740</name>
</gene>
<dbReference type="AlphaFoldDB" id="A0A0B1THM0"/>